<protein>
    <submittedName>
        <fullName evidence="1">Uncharacterized protein</fullName>
    </submittedName>
</protein>
<evidence type="ECO:0000313" key="1">
    <source>
        <dbReference type="EMBL" id="KIK26858.1"/>
    </source>
</evidence>
<reference evidence="1 2" key="1">
    <citation type="submission" date="2014-04" db="EMBL/GenBank/DDBJ databases">
        <authorList>
            <consortium name="DOE Joint Genome Institute"/>
            <person name="Kuo A."/>
            <person name="Kohler A."/>
            <person name="Costa M.D."/>
            <person name="Nagy L.G."/>
            <person name="Floudas D."/>
            <person name="Copeland A."/>
            <person name="Barry K.W."/>
            <person name="Cichocki N."/>
            <person name="Veneault-Fourrey C."/>
            <person name="LaButti K."/>
            <person name="Lindquist E.A."/>
            <person name="Lipzen A."/>
            <person name="Lundell T."/>
            <person name="Morin E."/>
            <person name="Murat C."/>
            <person name="Sun H."/>
            <person name="Tunlid A."/>
            <person name="Henrissat B."/>
            <person name="Grigoriev I.V."/>
            <person name="Hibbett D.S."/>
            <person name="Martin F."/>
            <person name="Nordberg H.P."/>
            <person name="Cantor M.N."/>
            <person name="Hua S.X."/>
        </authorList>
    </citation>
    <scope>NUCLEOTIDE SEQUENCE [LARGE SCALE GENOMIC DNA]</scope>
    <source>
        <strain evidence="1 2">441</strain>
    </source>
</reference>
<proteinExistence type="predicted"/>
<keyword evidence="2" id="KW-1185">Reference proteome</keyword>
<evidence type="ECO:0000313" key="2">
    <source>
        <dbReference type="Proteomes" id="UP000054018"/>
    </source>
</evidence>
<dbReference type="EMBL" id="KN833699">
    <property type="protein sequence ID" value="KIK26858.1"/>
    <property type="molecule type" value="Genomic_DNA"/>
</dbReference>
<accession>A0A0D0A476</accession>
<reference evidence="2" key="2">
    <citation type="submission" date="2015-01" db="EMBL/GenBank/DDBJ databases">
        <title>Evolutionary Origins and Diversification of the Mycorrhizal Mutualists.</title>
        <authorList>
            <consortium name="DOE Joint Genome Institute"/>
            <consortium name="Mycorrhizal Genomics Consortium"/>
            <person name="Kohler A."/>
            <person name="Kuo A."/>
            <person name="Nagy L.G."/>
            <person name="Floudas D."/>
            <person name="Copeland A."/>
            <person name="Barry K.W."/>
            <person name="Cichocki N."/>
            <person name="Veneault-Fourrey C."/>
            <person name="LaButti K."/>
            <person name="Lindquist E.A."/>
            <person name="Lipzen A."/>
            <person name="Lundell T."/>
            <person name="Morin E."/>
            <person name="Murat C."/>
            <person name="Riley R."/>
            <person name="Ohm R."/>
            <person name="Sun H."/>
            <person name="Tunlid A."/>
            <person name="Henrissat B."/>
            <person name="Grigoriev I.V."/>
            <person name="Hibbett D.S."/>
            <person name="Martin F."/>
        </authorList>
    </citation>
    <scope>NUCLEOTIDE SEQUENCE [LARGE SCALE GENOMIC DNA]</scope>
    <source>
        <strain evidence="2">441</strain>
    </source>
</reference>
<gene>
    <name evidence="1" type="ORF">PISMIDRAFT_8638</name>
</gene>
<name>A0A0D0A476_9AGAM</name>
<dbReference type="AlphaFoldDB" id="A0A0D0A476"/>
<dbReference type="Proteomes" id="UP000054018">
    <property type="component" value="Unassembled WGS sequence"/>
</dbReference>
<sequence>MPRQQAIVTVTLHGGGVKPCRETSIGFPTEGIPEALSVAGGVPPKCDCAVISHEEGMNTGNASTQDASLSDACTSQPCTGAGELPHALNNASWMSHNPGHPVIPPHSSEKLDAAQRAVGKAAAEQRQVKQEAISHAVAKLLEEEDTQINEIVKAHCILPEKVKLLITGETHYRNRWEESLANALIHIKACQVNANHPHGQKIQLKELQEMVANDPVKNQINKC</sequence>
<organism evidence="1 2">
    <name type="scientific">Pisolithus microcarpus 441</name>
    <dbReference type="NCBI Taxonomy" id="765257"/>
    <lineage>
        <taxon>Eukaryota</taxon>
        <taxon>Fungi</taxon>
        <taxon>Dikarya</taxon>
        <taxon>Basidiomycota</taxon>
        <taxon>Agaricomycotina</taxon>
        <taxon>Agaricomycetes</taxon>
        <taxon>Agaricomycetidae</taxon>
        <taxon>Boletales</taxon>
        <taxon>Sclerodermatineae</taxon>
        <taxon>Pisolithaceae</taxon>
        <taxon>Pisolithus</taxon>
    </lineage>
</organism>
<dbReference type="HOGENOM" id="CLU_1240558_0_0_1"/>